<dbReference type="GeneID" id="20085575"/>
<dbReference type="OrthoDB" id="64117at2759"/>
<dbReference type="EMBL" id="KI913968">
    <property type="protein sequence ID" value="ETV99108.1"/>
    <property type="molecule type" value="Genomic_DNA"/>
</dbReference>
<reference evidence="1" key="1">
    <citation type="submission" date="2013-12" db="EMBL/GenBank/DDBJ databases">
        <title>The Genome Sequence of Aphanomyces invadans NJM9701.</title>
        <authorList>
            <consortium name="The Broad Institute Genomics Platform"/>
            <person name="Russ C."/>
            <person name="Tyler B."/>
            <person name="van West P."/>
            <person name="Dieguez-Uribeondo J."/>
            <person name="Young S.K."/>
            <person name="Zeng Q."/>
            <person name="Gargeya S."/>
            <person name="Fitzgerald M."/>
            <person name="Abouelleil A."/>
            <person name="Alvarado L."/>
            <person name="Chapman S.B."/>
            <person name="Gainer-Dewar J."/>
            <person name="Goldberg J."/>
            <person name="Griggs A."/>
            <person name="Gujja S."/>
            <person name="Hansen M."/>
            <person name="Howarth C."/>
            <person name="Imamovic A."/>
            <person name="Ireland A."/>
            <person name="Larimer J."/>
            <person name="McCowan C."/>
            <person name="Murphy C."/>
            <person name="Pearson M."/>
            <person name="Poon T.W."/>
            <person name="Priest M."/>
            <person name="Roberts A."/>
            <person name="Saif S."/>
            <person name="Shea T."/>
            <person name="Sykes S."/>
            <person name="Wortman J."/>
            <person name="Nusbaum C."/>
            <person name="Birren B."/>
        </authorList>
    </citation>
    <scope>NUCLEOTIDE SEQUENCE [LARGE SCALE GENOMIC DNA]</scope>
    <source>
        <strain evidence="1">NJM9701</strain>
    </source>
</reference>
<protein>
    <submittedName>
        <fullName evidence="1">Uncharacterized protein</fullName>
    </submittedName>
</protein>
<evidence type="ECO:0000313" key="1">
    <source>
        <dbReference type="EMBL" id="ETV99108.1"/>
    </source>
</evidence>
<accession>A0A024TYL0</accession>
<organism evidence="1">
    <name type="scientific">Aphanomyces invadans</name>
    <dbReference type="NCBI Taxonomy" id="157072"/>
    <lineage>
        <taxon>Eukaryota</taxon>
        <taxon>Sar</taxon>
        <taxon>Stramenopiles</taxon>
        <taxon>Oomycota</taxon>
        <taxon>Saprolegniomycetes</taxon>
        <taxon>Saprolegniales</taxon>
        <taxon>Verrucalvaceae</taxon>
        <taxon>Aphanomyces</taxon>
    </lineage>
</organism>
<dbReference type="RefSeq" id="XP_008872537.1">
    <property type="nucleotide sequence ID" value="XM_008874315.1"/>
</dbReference>
<sequence>MQVLRALSTMSVESFFQDRLFGGPPISPTAPSTTESIAVPSPVAIPDAATRCGGDTREDKLFDLFTTYAMLVTCDDPTCIRMGYVIKMLQDCRVVHDSVGTSSVGAIDPLRTPQCHSQTLAIRDVEIIASKLLHTSTTCTKLTYDVFLKLLWDIALHAHPDTPPPLAFKHVVDQCVRFSPKQKSRIRCSVTDAYARAEKVMAFFEPSLVEIFKGYADATHKTTASHRNKVKAITPARAHPPRQRACAVLPHHMALYLNYQDSVAFARQFGLVSHGGVTIAEFAAAYIDSVEKMKGSTRRQLTFLGFCHLLLRLTLKLYGHAPVSISMQLKALFQFMWLNSRPDTSKLCGHRNLGTSGLHEAVCRFSFVVTICMTTRGCVSRAPSHSTRRFSSSGRRTSLWTMRRKSTRRLRIKSFATWRFDRHCSSPWLGLRGLRSNFSSGEGGPSTASCTRDVDANFANTLDFHRFDVQIVLRDDGRGNE</sequence>
<dbReference type="VEuPathDB" id="FungiDB:H310_08525"/>
<gene>
    <name evidence="1" type="ORF">H310_08525</name>
</gene>
<proteinExistence type="predicted"/>
<name>A0A024TYL0_9STRA</name>
<dbReference type="AlphaFoldDB" id="A0A024TYL0"/>
<dbReference type="eggNOG" id="ENOG502S5QC">
    <property type="taxonomic scope" value="Eukaryota"/>
</dbReference>